<organism evidence="2 3">
    <name type="scientific">Pantoea stewartii subsp. stewartii DC283</name>
    <dbReference type="NCBI Taxonomy" id="660596"/>
    <lineage>
        <taxon>Bacteria</taxon>
        <taxon>Pseudomonadati</taxon>
        <taxon>Pseudomonadota</taxon>
        <taxon>Gammaproteobacteria</taxon>
        <taxon>Enterobacterales</taxon>
        <taxon>Erwiniaceae</taxon>
        <taxon>Pantoea</taxon>
    </lineage>
</organism>
<accession>H3RBI7</accession>
<proteinExistence type="predicted"/>
<dbReference type="Proteomes" id="UP000005050">
    <property type="component" value="Unassembled WGS sequence"/>
</dbReference>
<dbReference type="EMBL" id="CP017581">
    <property type="protein sequence ID" value="ARF49633.1"/>
    <property type="molecule type" value="Genomic_DNA"/>
</dbReference>
<dbReference type="EMBL" id="AHIE01000008">
    <property type="protein sequence ID" value="EHU01326.1"/>
    <property type="molecule type" value="Genomic_DNA"/>
</dbReference>
<reference evidence="2 3" key="1">
    <citation type="journal article" date="2012" name="Mol. Microbiol.">
        <title>The genetic and structural basis of two distinct terminal side branch residues in stewartan and amylovoran exopolysaccharides and their potential role in host adaptation.</title>
        <authorList>
            <person name="Wang X."/>
            <person name="Yang F."/>
            <person name="von Bodman S.B."/>
        </authorList>
    </citation>
    <scope>NUCLEOTIDE SEQUENCE [LARGE SCALE GENOMIC DNA]</scope>
    <source>
        <strain evidence="2 3">DC283</strain>
    </source>
</reference>
<dbReference type="AlphaFoldDB" id="H3RBI7"/>
<gene>
    <name evidence="2" type="ORF">CKS_4076</name>
    <name evidence="1" type="ORF">DSJ_09955</name>
</gene>
<protein>
    <submittedName>
        <fullName evidence="2">Uncharacterized protein</fullName>
    </submittedName>
</protein>
<evidence type="ECO:0000313" key="1">
    <source>
        <dbReference type="EMBL" id="ARF49633.1"/>
    </source>
</evidence>
<sequence length="113" mass="12768">MQPDYLSVVMPAFYVQEDGKWIQEQLNGLPVSMRHKVATQYAEVYQAAFDAEPTPYRQQNAGRREANTRLRLYVQRYQNAAMGLTEKPALASNHAKPVAAAQIGGDQLAEGWW</sequence>
<dbReference type="PATRIC" id="fig|660596.6.peg.1338"/>
<evidence type="ECO:0000313" key="4">
    <source>
        <dbReference type="Proteomes" id="UP000192380"/>
    </source>
</evidence>
<dbReference type="Proteomes" id="UP000192380">
    <property type="component" value="Chromosome"/>
</dbReference>
<keyword evidence="4" id="KW-1185">Reference proteome</keyword>
<evidence type="ECO:0000313" key="3">
    <source>
        <dbReference type="Proteomes" id="UP000005050"/>
    </source>
</evidence>
<dbReference type="STRING" id="660596.DSJ_09955"/>
<dbReference type="KEGG" id="pstw:DSJ_09955"/>
<reference evidence="2" key="2">
    <citation type="submission" date="2012-01" db="EMBL/GenBank/DDBJ databases">
        <authorList>
            <person name="Biehl B.S."/>
            <person name="Ding Y."/>
            <person name="Dugan-Rocha S.P."/>
            <person name="Gibbs R.A."/>
            <person name="Glasner J.D."/>
            <person name="Kovar C."/>
            <person name="Muzny D.M."/>
            <person name="Neeno-Eckwall E.C."/>
            <person name="Perna N.T."/>
            <person name="Qin X."/>
            <person name="von Bodman S.B."/>
            <person name="Weinstock G.M."/>
        </authorList>
    </citation>
    <scope>NUCLEOTIDE SEQUENCE</scope>
    <source>
        <strain evidence="2">DC283</strain>
    </source>
</reference>
<name>H3RBI7_PANSE</name>
<evidence type="ECO:0000313" key="2">
    <source>
        <dbReference type="EMBL" id="EHU01326.1"/>
    </source>
</evidence>
<dbReference type="RefSeq" id="WP_006118703.1">
    <property type="nucleotide sequence ID" value="NZ_AHIE01000008.1"/>
</dbReference>
<reference evidence="1 4" key="3">
    <citation type="submission" date="2016-10" db="EMBL/GenBank/DDBJ databases">
        <title>Complete Genome Assembly of Pantoea stewartii subsp. stewartii DC283, a Corn Pathogen.</title>
        <authorList>
            <person name="Duong D.A."/>
            <person name="Stevens A.M."/>
            <person name="Jensen R.V."/>
        </authorList>
    </citation>
    <scope>NUCLEOTIDE SEQUENCE [LARGE SCALE GENOMIC DNA]</scope>
    <source>
        <strain evidence="1 4">DC283</strain>
    </source>
</reference>